<keyword evidence="2" id="KW-0732">Signal</keyword>
<evidence type="ECO:0000313" key="4">
    <source>
        <dbReference type="EMBL" id="OAJ65144.1"/>
    </source>
</evidence>
<reference evidence="5 6" key="1">
    <citation type="submission" date="2016-04" db="EMBL/GenBank/DDBJ databases">
        <title>Reclassification of Paraburkholderia panaciterrae (Farh et al. 2015) Dobritsa &amp; Samadpour 2016 as a later homotypic synonym of Paraburkholderia ginsengiterrae (Farh et al. 2015) Dobritsa &amp; Samadpour 2016.</title>
        <authorList>
            <person name="Dobritsa A.P."/>
            <person name="Kutumbaka K."/>
            <person name="Samadpour M."/>
        </authorList>
    </citation>
    <scope>NUCLEOTIDE SEQUENCE [LARGE SCALE GENOMIC DNA]</scope>
    <source>
        <strain evidence="4 6">DCY85</strain>
        <strain evidence="3 5">DCY85-1</strain>
    </source>
</reference>
<dbReference type="EMBL" id="LXJZ01000009">
    <property type="protein sequence ID" value="OAJ63782.1"/>
    <property type="molecule type" value="Genomic_DNA"/>
</dbReference>
<dbReference type="GO" id="GO:0015689">
    <property type="term" value="P:molybdate ion transport"/>
    <property type="evidence" value="ECO:0007669"/>
    <property type="project" value="TreeGrafter"/>
</dbReference>
<evidence type="ECO:0000313" key="5">
    <source>
        <dbReference type="Proteomes" id="UP000077961"/>
    </source>
</evidence>
<evidence type="ECO:0000313" key="6">
    <source>
        <dbReference type="Proteomes" id="UP000078116"/>
    </source>
</evidence>
<comment type="caution">
    <text evidence="4">The sequence shown here is derived from an EMBL/GenBank/DDBJ whole genome shotgun (WGS) entry which is preliminary data.</text>
</comment>
<dbReference type="STRING" id="1462993.A6V36_17360"/>
<keyword evidence="5" id="KW-1185">Reference proteome</keyword>
<dbReference type="AlphaFoldDB" id="A0A1A9NG81"/>
<protein>
    <submittedName>
        <fullName evidence="4">Glycine/betaine ABC transporter substrate-binding protein</fullName>
    </submittedName>
</protein>
<evidence type="ECO:0000256" key="2">
    <source>
        <dbReference type="SAM" id="SignalP"/>
    </source>
</evidence>
<name>A0A1A9NG81_9BURK</name>
<dbReference type="Gene3D" id="3.40.190.10">
    <property type="entry name" value="Periplasmic binding protein-like II"/>
    <property type="match status" value="2"/>
</dbReference>
<feature type="chain" id="PRO_5008393966" evidence="2">
    <location>
        <begin position="27"/>
        <end position="362"/>
    </location>
</feature>
<dbReference type="PANTHER" id="PTHR30632">
    <property type="entry name" value="MOLYBDATE-BINDING PERIPLASMIC PROTEIN"/>
    <property type="match status" value="1"/>
</dbReference>
<dbReference type="SUPFAM" id="SSF53850">
    <property type="entry name" value="Periplasmic binding protein-like II"/>
    <property type="match status" value="1"/>
</dbReference>
<dbReference type="RefSeq" id="WP_064264888.1">
    <property type="nucleotide sequence ID" value="NZ_LXJZ01000009.1"/>
</dbReference>
<gene>
    <name evidence="3" type="ORF">A6V36_17360</name>
    <name evidence="4" type="ORF">A6V37_15790</name>
</gene>
<feature type="region of interest" description="Disordered" evidence="1">
    <location>
        <begin position="35"/>
        <end position="55"/>
    </location>
</feature>
<dbReference type="PANTHER" id="PTHR30632:SF0">
    <property type="entry name" value="SULFATE-BINDING PROTEIN"/>
    <property type="match status" value="1"/>
</dbReference>
<dbReference type="InterPro" id="IPR050682">
    <property type="entry name" value="ModA/WtpA"/>
</dbReference>
<dbReference type="Proteomes" id="UP000078116">
    <property type="component" value="Unassembled WGS sequence"/>
</dbReference>
<feature type="signal peptide" evidence="2">
    <location>
        <begin position="1"/>
        <end position="26"/>
    </location>
</feature>
<dbReference type="Pfam" id="PF13531">
    <property type="entry name" value="SBP_bac_11"/>
    <property type="match status" value="1"/>
</dbReference>
<evidence type="ECO:0000313" key="3">
    <source>
        <dbReference type="EMBL" id="OAJ63782.1"/>
    </source>
</evidence>
<organism evidence="4 6">
    <name type="scientific">Paraburkholderia ginsengiterrae</name>
    <dbReference type="NCBI Taxonomy" id="1462993"/>
    <lineage>
        <taxon>Bacteria</taxon>
        <taxon>Pseudomonadati</taxon>
        <taxon>Pseudomonadota</taxon>
        <taxon>Betaproteobacteria</taxon>
        <taxon>Burkholderiales</taxon>
        <taxon>Burkholderiaceae</taxon>
        <taxon>Paraburkholderia</taxon>
    </lineage>
</organism>
<evidence type="ECO:0000256" key="1">
    <source>
        <dbReference type="SAM" id="MobiDB-lite"/>
    </source>
</evidence>
<accession>A0A1A9NG81</accession>
<dbReference type="Proteomes" id="UP000077961">
    <property type="component" value="Unassembled WGS sequence"/>
</dbReference>
<sequence length="362" mass="39254">MYNLRKNLLMYALSAATALATQLAYAAGGVAATPSKTTELDSPPWQQGANNDATERGLSFTEPDADNLADFHGDPIHLALALYVGGNYFFAMAPLVYAFEAHYPQYRGHVYWETLPPGLLIKQIESGGVVTVGNMTWTVAPDVYLAGLKTVQREIDAGLLQAPAVPYVKNTLTIMVPKNNPAHVERLADLGEPGVRLAMPNPAFEGIARQIKIALENAGGDALVKAVYDTKVNDGSTTLTHIHYRQTPLWIMQGKADAGITWQSEAVFQEQAGHPVAHVDIPVADNATAIYGGAIAKGASHVQAARRWLAFIRSPEALSIFERYGFTPFQPDTTASTVRFLRQQRGHPEQAPDVSNSVHTKI</sequence>
<dbReference type="EMBL" id="LXKA01000055">
    <property type="protein sequence ID" value="OAJ65144.1"/>
    <property type="molecule type" value="Genomic_DNA"/>
</dbReference>
<proteinExistence type="predicted"/>
<dbReference type="GO" id="GO:0030973">
    <property type="term" value="F:molybdate ion binding"/>
    <property type="evidence" value="ECO:0007669"/>
    <property type="project" value="TreeGrafter"/>
</dbReference>